<comment type="similarity">
    <text evidence="1">Belongs to the MCM10 family.</text>
</comment>
<feature type="region of interest" description="Disordered" evidence="2">
    <location>
        <begin position="1"/>
        <end position="102"/>
    </location>
</feature>
<feature type="compositionally biased region" description="Basic and acidic residues" evidence="2">
    <location>
        <begin position="65"/>
        <end position="76"/>
    </location>
</feature>
<reference evidence="4 5" key="1">
    <citation type="submission" date="2019-02" db="EMBL/GenBank/DDBJ databases">
        <title>Genome sequencing of the rare red list fungi Phlebia centrifuga.</title>
        <authorList>
            <person name="Buettner E."/>
            <person name="Kellner H."/>
        </authorList>
    </citation>
    <scope>NUCLEOTIDE SEQUENCE [LARGE SCALE GENOMIC DNA]</scope>
    <source>
        <strain evidence="4 5">DSM 108282</strain>
    </source>
</reference>
<dbReference type="InterPro" id="IPR015408">
    <property type="entry name" value="Znf_Mcm10/DnaG"/>
</dbReference>
<feature type="domain" description="Zinc finger Mcm10/DnaG-type" evidence="3">
    <location>
        <begin position="430"/>
        <end position="475"/>
    </location>
</feature>
<proteinExistence type="inferred from homology"/>
<feature type="region of interest" description="Disordered" evidence="2">
    <location>
        <begin position="284"/>
        <end position="313"/>
    </location>
</feature>
<sequence length="777" mass="84884">MDSSSQRREEEERKQADLRRQIALLQSQLKEPLPDTHPEPPVTPRKRKHATLLAPATPSPKKQKVVKETKKHDARNLKARPPHVRPPPPNKTVNTRHAPNGAEPFIQPGASTVLSKLASFTSVLTDDATKHGVVRSVGFTEKAAPPPTRDANDAVITGNKRDDDLALVEDLEPGPYDHAAPFDDPHFQKLEPNSGIRLSSRTIPYDDFHDYLRGRYYLSPSKLYSVVRLLPNKQGYDVPVEGDWVTIAVVAERGPIKYSRAPVGIGKDEQAALPEEDDIKSLALDQPPKPARPEYANHWKGKTKAKDGPAKPSGKKYMNLKLIDFGCRTTQSSASGGKKTIRGDAFLTLLLFESDRVEMVVRDDGKKEKVYRGGSKGAFERMSKLKEGAVVALLNPRILRPFQRAGDTPHPTDNVLALTPDSVESIAVVGHSQDLGMCSVVKRDGKVCGGWCDKRVSDVCEWHVQHAVERKRAGRAEFSMGTSGMASGAKKKPAYDPTRQWGLKPELDSGGGSGGATYVVSGHIVSGGPADPRSLFIAESMGRDAQAKAARKASSKEADQVLEKLLQRDKEGMKAVEAARAYAAKMKRDEKAGKAQKKGKGKEKDGDPDAGLDEEEGYEEKERMAKNPYSTSLIRNLGFDPSAKDGRKIKDSDVQKKLQELASLQASRKEITLGPRPGKLKSNVRPPDHPPPPLAPSAPVASSESENLEGGGRSCPMMQSEEDEPLHILDSDDDDDDIGAQEREAFGHELARQSARSADLKMVDLDSSDGELEIEPP</sequence>
<dbReference type="AlphaFoldDB" id="A0A4S4KSK2"/>
<feature type="compositionally biased region" description="Basic and acidic residues" evidence="2">
    <location>
        <begin position="740"/>
        <end position="751"/>
    </location>
</feature>
<dbReference type="InterPro" id="IPR040184">
    <property type="entry name" value="Mcm10"/>
</dbReference>
<evidence type="ECO:0000256" key="2">
    <source>
        <dbReference type="SAM" id="MobiDB-lite"/>
    </source>
</evidence>
<dbReference type="Proteomes" id="UP000309038">
    <property type="component" value="Unassembled WGS sequence"/>
</dbReference>
<evidence type="ECO:0000313" key="5">
    <source>
        <dbReference type="Proteomes" id="UP000309038"/>
    </source>
</evidence>
<dbReference type="InterPro" id="IPR012340">
    <property type="entry name" value="NA-bd_OB-fold"/>
</dbReference>
<keyword evidence="5" id="KW-1185">Reference proteome</keyword>
<feature type="compositionally biased region" description="Acidic residues" evidence="2">
    <location>
        <begin position="766"/>
        <end position="777"/>
    </location>
</feature>
<evidence type="ECO:0000313" key="4">
    <source>
        <dbReference type="EMBL" id="THH00988.1"/>
    </source>
</evidence>
<dbReference type="GO" id="GO:0006270">
    <property type="term" value="P:DNA replication initiation"/>
    <property type="evidence" value="ECO:0007669"/>
    <property type="project" value="InterPro"/>
</dbReference>
<dbReference type="EMBL" id="SGPJ01000035">
    <property type="protein sequence ID" value="THH00988.1"/>
    <property type="molecule type" value="Genomic_DNA"/>
</dbReference>
<dbReference type="Pfam" id="PF09329">
    <property type="entry name" value="zf-primase"/>
    <property type="match status" value="1"/>
</dbReference>
<feature type="compositionally biased region" description="Basic and acidic residues" evidence="2">
    <location>
        <begin position="1"/>
        <end position="20"/>
    </location>
</feature>
<evidence type="ECO:0000259" key="3">
    <source>
        <dbReference type="Pfam" id="PF09329"/>
    </source>
</evidence>
<feature type="region of interest" description="Disordered" evidence="2">
    <location>
        <begin position="584"/>
        <end position="777"/>
    </location>
</feature>
<organism evidence="4 5">
    <name type="scientific">Hermanssonia centrifuga</name>
    <dbReference type="NCBI Taxonomy" id="98765"/>
    <lineage>
        <taxon>Eukaryota</taxon>
        <taxon>Fungi</taxon>
        <taxon>Dikarya</taxon>
        <taxon>Basidiomycota</taxon>
        <taxon>Agaricomycotina</taxon>
        <taxon>Agaricomycetes</taxon>
        <taxon>Polyporales</taxon>
        <taxon>Meruliaceae</taxon>
        <taxon>Hermanssonia</taxon>
    </lineage>
</organism>
<gene>
    <name evidence="4" type="ORF">EW026_g1622</name>
</gene>
<dbReference type="GO" id="GO:0043596">
    <property type="term" value="C:nuclear replication fork"/>
    <property type="evidence" value="ECO:0007669"/>
    <property type="project" value="TreeGrafter"/>
</dbReference>
<feature type="compositionally biased region" description="Basic and acidic residues" evidence="2">
    <location>
        <begin position="642"/>
        <end position="659"/>
    </location>
</feature>
<dbReference type="PANTHER" id="PTHR13454">
    <property type="entry name" value="PROTEIN MCM10 HOMOLOG"/>
    <property type="match status" value="1"/>
</dbReference>
<feature type="compositionally biased region" description="Acidic residues" evidence="2">
    <location>
        <begin position="608"/>
        <end position="619"/>
    </location>
</feature>
<comment type="caution">
    <text evidence="4">The sequence shown here is derived from an EMBL/GenBank/DDBJ whole genome shotgun (WGS) entry which is preliminary data.</text>
</comment>
<dbReference type="GO" id="GO:0003688">
    <property type="term" value="F:DNA replication origin binding"/>
    <property type="evidence" value="ECO:0007669"/>
    <property type="project" value="TreeGrafter"/>
</dbReference>
<protein>
    <recommendedName>
        <fullName evidence="3">Zinc finger Mcm10/DnaG-type domain-containing protein</fullName>
    </recommendedName>
</protein>
<evidence type="ECO:0000256" key="1">
    <source>
        <dbReference type="ARBA" id="ARBA00009679"/>
    </source>
</evidence>
<dbReference type="PANTHER" id="PTHR13454:SF11">
    <property type="entry name" value="PROTEIN MCM10 HOMOLOG"/>
    <property type="match status" value="1"/>
</dbReference>
<dbReference type="Gene3D" id="2.40.50.140">
    <property type="entry name" value="Nucleic acid-binding proteins"/>
    <property type="match status" value="1"/>
</dbReference>
<name>A0A4S4KSK2_9APHY</name>
<accession>A0A4S4KSK2</accession>
<dbReference type="GO" id="GO:0003697">
    <property type="term" value="F:single-stranded DNA binding"/>
    <property type="evidence" value="ECO:0007669"/>
    <property type="project" value="InterPro"/>
</dbReference>